<protein>
    <submittedName>
        <fullName evidence="6">Guanine nucleotide exchange factor lte1</fullName>
    </submittedName>
</protein>
<feature type="compositionally biased region" description="Low complexity" evidence="3">
    <location>
        <begin position="829"/>
        <end position="845"/>
    </location>
</feature>
<feature type="region of interest" description="Disordered" evidence="3">
    <location>
        <begin position="1004"/>
        <end position="1048"/>
    </location>
</feature>
<feature type="compositionally biased region" description="Polar residues" evidence="3">
    <location>
        <begin position="1295"/>
        <end position="1312"/>
    </location>
</feature>
<feature type="compositionally biased region" description="Low complexity" evidence="3">
    <location>
        <begin position="1331"/>
        <end position="1342"/>
    </location>
</feature>
<dbReference type="SUPFAM" id="SSF48366">
    <property type="entry name" value="Ras GEF"/>
    <property type="match status" value="1"/>
</dbReference>
<feature type="compositionally biased region" description="Polar residues" evidence="3">
    <location>
        <begin position="616"/>
        <end position="625"/>
    </location>
</feature>
<feature type="compositionally biased region" description="Acidic residues" evidence="3">
    <location>
        <begin position="1515"/>
        <end position="1524"/>
    </location>
</feature>
<feature type="domain" description="Ras-GEF" evidence="4">
    <location>
        <begin position="1631"/>
        <end position="1946"/>
    </location>
</feature>
<evidence type="ECO:0000313" key="6">
    <source>
        <dbReference type="EMBL" id="KAK7045447.1"/>
    </source>
</evidence>
<feature type="domain" description="N-terminal Ras-GEF" evidence="5">
    <location>
        <begin position="852"/>
        <end position="997"/>
    </location>
</feature>
<dbReference type="Pfam" id="PF00618">
    <property type="entry name" value="RasGEF_N"/>
    <property type="match status" value="1"/>
</dbReference>
<evidence type="ECO:0000256" key="1">
    <source>
        <dbReference type="ARBA" id="ARBA00022658"/>
    </source>
</evidence>
<feature type="compositionally biased region" description="Basic residues" evidence="3">
    <location>
        <begin position="656"/>
        <end position="667"/>
    </location>
</feature>
<feature type="compositionally biased region" description="Basic residues" evidence="3">
    <location>
        <begin position="191"/>
        <end position="202"/>
    </location>
</feature>
<feature type="compositionally biased region" description="Low complexity" evidence="3">
    <location>
        <begin position="1"/>
        <end position="24"/>
    </location>
</feature>
<feature type="compositionally biased region" description="Basic and acidic residues" evidence="3">
    <location>
        <begin position="450"/>
        <end position="469"/>
    </location>
</feature>
<feature type="compositionally biased region" description="Low complexity" evidence="3">
    <location>
        <begin position="304"/>
        <end position="326"/>
    </location>
</feature>
<feature type="region of interest" description="Disordered" evidence="3">
    <location>
        <begin position="179"/>
        <end position="222"/>
    </location>
</feature>
<dbReference type="GO" id="GO:0007265">
    <property type="term" value="P:Ras protein signal transduction"/>
    <property type="evidence" value="ECO:0007669"/>
    <property type="project" value="TreeGrafter"/>
</dbReference>
<feature type="compositionally biased region" description="Basic and acidic residues" evidence="3">
    <location>
        <begin position="1318"/>
        <end position="1330"/>
    </location>
</feature>
<dbReference type="Gene3D" id="1.20.870.10">
    <property type="entry name" value="Son of sevenless (SoS) protein Chain: S domain 1"/>
    <property type="match status" value="1"/>
</dbReference>
<feature type="region of interest" description="Disordered" evidence="3">
    <location>
        <begin position="143"/>
        <end position="166"/>
    </location>
</feature>
<gene>
    <name evidence="6" type="primary">LTE1</name>
    <name evidence="6" type="ORF">VNI00_007700</name>
</gene>
<dbReference type="GO" id="GO:0005085">
    <property type="term" value="F:guanyl-nucleotide exchange factor activity"/>
    <property type="evidence" value="ECO:0007669"/>
    <property type="project" value="UniProtKB-KW"/>
</dbReference>
<dbReference type="EMBL" id="JAYKXP010000025">
    <property type="protein sequence ID" value="KAK7045447.1"/>
    <property type="molecule type" value="Genomic_DNA"/>
</dbReference>
<dbReference type="Gene3D" id="1.10.840.10">
    <property type="entry name" value="Ras guanine-nucleotide exchange factors catalytic domain"/>
    <property type="match status" value="1"/>
</dbReference>
<evidence type="ECO:0000256" key="3">
    <source>
        <dbReference type="SAM" id="MobiDB-lite"/>
    </source>
</evidence>
<dbReference type="InterPro" id="IPR000651">
    <property type="entry name" value="Ras-like_Gua-exchang_fac_N"/>
</dbReference>
<dbReference type="InterPro" id="IPR008937">
    <property type="entry name" value="Ras-like_GEF"/>
</dbReference>
<accession>A0AAW0D650</accession>
<dbReference type="PROSITE" id="PS50009">
    <property type="entry name" value="RASGEF_CAT"/>
    <property type="match status" value="1"/>
</dbReference>
<feature type="region of interest" description="Disordered" evidence="3">
    <location>
        <begin position="1246"/>
        <end position="1347"/>
    </location>
</feature>
<feature type="compositionally biased region" description="Low complexity" evidence="3">
    <location>
        <begin position="1008"/>
        <end position="1022"/>
    </location>
</feature>
<feature type="region of interest" description="Disordered" evidence="3">
    <location>
        <begin position="1"/>
        <end position="42"/>
    </location>
</feature>
<name>A0AAW0D650_9AGAR</name>
<feature type="compositionally biased region" description="Basic and acidic residues" evidence="3">
    <location>
        <begin position="792"/>
        <end position="804"/>
    </location>
</feature>
<feature type="region of interest" description="Disordered" evidence="3">
    <location>
        <begin position="304"/>
        <end position="428"/>
    </location>
</feature>
<feature type="compositionally biased region" description="Low complexity" evidence="3">
    <location>
        <begin position="143"/>
        <end position="162"/>
    </location>
</feature>
<organism evidence="6 7">
    <name type="scientific">Paramarasmius palmivorus</name>
    <dbReference type="NCBI Taxonomy" id="297713"/>
    <lineage>
        <taxon>Eukaryota</taxon>
        <taxon>Fungi</taxon>
        <taxon>Dikarya</taxon>
        <taxon>Basidiomycota</taxon>
        <taxon>Agaricomycotina</taxon>
        <taxon>Agaricomycetes</taxon>
        <taxon>Agaricomycetidae</taxon>
        <taxon>Agaricales</taxon>
        <taxon>Marasmiineae</taxon>
        <taxon>Marasmiaceae</taxon>
        <taxon>Paramarasmius</taxon>
    </lineage>
</organism>
<dbReference type="InterPro" id="IPR001895">
    <property type="entry name" value="RASGEF_cat_dom"/>
</dbReference>
<dbReference type="GO" id="GO:0005886">
    <property type="term" value="C:plasma membrane"/>
    <property type="evidence" value="ECO:0007669"/>
    <property type="project" value="TreeGrafter"/>
</dbReference>
<feature type="compositionally biased region" description="Acidic residues" evidence="3">
    <location>
        <begin position="678"/>
        <end position="687"/>
    </location>
</feature>
<evidence type="ECO:0000313" key="7">
    <source>
        <dbReference type="Proteomes" id="UP001383192"/>
    </source>
</evidence>
<feature type="compositionally biased region" description="Basic and acidic residues" evidence="3">
    <location>
        <begin position="543"/>
        <end position="556"/>
    </location>
</feature>
<feature type="region of interest" description="Disordered" evidence="3">
    <location>
        <begin position="740"/>
        <end position="849"/>
    </location>
</feature>
<feature type="region of interest" description="Disordered" evidence="3">
    <location>
        <begin position="442"/>
        <end position="625"/>
    </location>
</feature>
<dbReference type="InterPro" id="IPR023578">
    <property type="entry name" value="Ras_GEF_dom_sf"/>
</dbReference>
<evidence type="ECO:0000256" key="2">
    <source>
        <dbReference type="PROSITE-ProRule" id="PRU00168"/>
    </source>
</evidence>
<dbReference type="SMART" id="SM00229">
    <property type="entry name" value="RasGEFN"/>
    <property type="match status" value="1"/>
</dbReference>
<dbReference type="Pfam" id="PF00617">
    <property type="entry name" value="RasGEF"/>
    <property type="match status" value="1"/>
</dbReference>
<evidence type="ECO:0000259" key="5">
    <source>
        <dbReference type="PROSITE" id="PS50212"/>
    </source>
</evidence>
<dbReference type="InterPro" id="IPR036964">
    <property type="entry name" value="RASGEF_cat_dom_sf"/>
</dbReference>
<keyword evidence="7" id="KW-1185">Reference proteome</keyword>
<feature type="compositionally biased region" description="Low complexity" evidence="3">
    <location>
        <begin position="805"/>
        <end position="815"/>
    </location>
</feature>
<dbReference type="Proteomes" id="UP001383192">
    <property type="component" value="Unassembled WGS sequence"/>
</dbReference>
<keyword evidence="1 2" id="KW-0344">Guanine-nucleotide releasing factor</keyword>
<evidence type="ECO:0000259" key="4">
    <source>
        <dbReference type="PROSITE" id="PS50009"/>
    </source>
</evidence>
<feature type="compositionally biased region" description="Polar residues" evidence="3">
    <location>
        <begin position="1246"/>
        <end position="1278"/>
    </location>
</feature>
<dbReference type="PANTHER" id="PTHR23113:SF368">
    <property type="entry name" value="CELL DIVISION CONTROL PROTEIN 25"/>
    <property type="match status" value="1"/>
</dbReference>
<dbReference type="PROSITE" id="PS50212">
    <property type="entry name" value="RASGEF_NTER"/>
    <property type="match status" value="1"/>
</dbReference>
<feature type="region of interest" description="Disordered" evidence="3">
    <location>
        <begin position="649"/>
        <end position="707"/>
    </location>
</feature>
<dbReference type="SMART" id="SM00147">
    <property type="entry name" value="RasGEF"/>
    <property type="match status" value="1"/>
</dbReference>
<sequence length="1951" mass="212257">MSQLSPQPSSSPSTSQPTSPNSTTKLLPIPTPSTNNSVHFAYPNSDEAGSSISANLPSEIANADISLAPDGSFVETSSGAAAWELKKRFDAHHGKTTTMPPPYVITAYNNQYGKKMYRIGHKDMPPPGASAVNAEDQITYRASSSSAFSASPPHSSTSSNISPHRRQTRLSFNLLRHGSGQSSYYVPPSGRAKHKGKLRKPRSNPDLQSLDGAAMSTTSNTAKANTVGRTHSLSVTAIDGFAVPYSASSTLSPPRSTQPHIKNKKSDMFGGIMQWDRIGSVSGSSRMRNNSNASSMFGGSSMFGSSSQFGSVSSSSSSLSVGEFGQITSPDRRTSGGGSMSRSTISRPFGSDVVFEPRWQAPRPKAGRSPKLSEPSIPPLPPTRSEERRRKSQSWSVEHETSTHSDVALDGLGYASDGNLDFGEDEDGGREGLELWSAYFNFTGPSKRAPAPDKAEEQHEGESDFEKYLRAPQGPARKVREMQSFESGLTARQVAGPSRGVNGSEEWSPVSEGDEDEDETRVLRRAPSAIRMKVEAEPVAADTEEKGRSERLHDIEPASYPLPDSPPMLSVNVPDSSSLLPDIAPSLLSSHEPDEFAHTPQPSQTRHQTPPPESSHLPTQPLPATSLLTRFPADVFDVLQTYRGLPLLDKLQDIKGKRRRRRGKGKKPVGGSSREGSDEVDLDPAEDGYERDSSSSESEDDGWSDRLTMMETIRLSLEDDESAAPRNDPRFVIWGDVIKPSSNAMDGESSIGVDVGSTSARSSIDLGSEGSGKRSRGTSLSRMKARSFAKGTKKEKEKEKEARSRSGSGTASATSPGIPAPPDVTLPPSAHEASSSTTALTASAVGGSGREQRRQLLGATIERWIAQVTSELDYDELLVFFMTYRTYISPVDLAHLLIARFHWALTAPSAATSTAQPSITNSAHTQAQDIERAERIKRFVRLRTFVAWKFWLNTFFYIDFWPNPELRKLVADWLNTLVRDPILGRWDDAMNIVKKLRKVAKECKRLHSPAPAKAKPKSSTATSHHRSSQSHTPTAHAPGAGPDDVVAGKETHTGKEHLFGEKFTQVTRQLSQAKKEEDSDVDLDLPDYDESVSKVGTGLPLSSLSILQRTDHAPGPDSPTLARGGGGAGTIGWGSYRGEFIESPATLPIHSNALSKVLVKTIGRLGRWKRVLNNRRPSTIGSKAIAGAGGVGAMGGSMGLGGAYIPSNAFGIGFEVTLNKERELLEVNGGLQEYLRVIEGQQQSRVNMSGNTGGDQQPAPNFTGRTASMAPSVSTVRTSKAPDRTSVAPSVVRESISQQQLVEDANTTSGSESVGAESRSETASRDDFSERSSIARSSSTDSFGVPLSATRSSAMFPAFTAPYNFDVVSIDELSDSSSDNEAEPPVPPGLRRLPRKLPTRAVMEVDDRGTVSSMGIVSRDSYASTRSSISELSGGEEHGLGRNIHPWQLNYLVDSLTDDEDAGDVEDALKRLEGQINPEKTLQKASKVEGWVRTIRAKMATGDYDEDERPRWQDSESDESDDQDYDIHANPNLGESSTSVQTNAIPVITRPESGEIGAAEPIDIPVVATSHTITSPPRPTSEAKPAPEDAVPLEILQSRLSSEIPSVQPTRPSFAPKAKSDVYRSFILGYKAEELAQQFAIIDRELILTASFDELLTGDWMNCEEIDVLDWNQFQKDRARWKAESRWPERTGALGNIRGRFNLVANFTVSEIVRSHPSERSSVFSKLLHIAWRSYERNCFATVVAIITGLQSKYVTMVMRRLIGRVTSYDQRRFRDLKLFIANDNNFMHLNEAVNRIMDIQSADAQSGIASANMDPSGRNKNETTSSPACIPFIGTYLSQLYQHHQLPDLIDPTAPDEIVNIDPLTSNLDSPAHPEIFDALAPLPPSMHLEPLVNVHKQRLIAGVVQSFIAAQHLASRIQFSRDKRLHKQCLELKALDSDTLQSMLNSFSG</sequence>
<feature type="region of interest" description="Disordered" evidence="3">
    <location>
        <begin position="1502"/>
        <end position="1539"/>
    </location>
</feature>
<dbReference type="PANTHER" id="PTHR23113">
    <property type="entry name" value="GUANINE NUCLEOTIDE EXCHANGE FACTOR"/>
    <property type="match status" value="1"/>
</dbReference>
<proteinExistence type="predicted"/>
<comment type="caution">
    <text evidence="6">The sequence shown here is derived from an EMBL/GenBank/DDBJ whole genome shotgun (WGS) entry which is preliminary data.</text>
</comment>
<reference evidence="6 7" key="1">
    <citation type="submission" date="2024-01" db="EMBL/GenBank/DDBJ databases">
        <title>A draft genome for a cacao thread blight-causing isolate of Paramarasmius palmivorus.</title>
        <authorList>
            <person name="Baruah I.K."/>
            <person name="Bukari Y."/>
            <person name="Amoako-Attah I."/>
            <person name="Meinhardt L.W."/>
            <person name="Bailey B.A."/>
            <person name="Cohen S.P."/>
        </authorList>
    </citation>
    <scope>NUCLEOTIDE SEQUENCE [LARGE SCALE GENOMIC DNA]</scope>
    <source>
        <strain evidence="6 7">GH-12</strain>
    </source>
</reference>
<dbReference type="CDD" id="cd06224">
    <property type="entry name" value="REM"/>
    <property type="match status" value="1"/>
</dbReference>